<evidence type="ECO:0008006" key="4">
    <source>
        <dbReference type="Google" id="ProtNLM"/>
    </source>
</evidence>
<dbReference type="AlphaFoldDB" id="A0A9J6FDS2"/>
<dbReference type="OrthoDB" id="10055605at2759"/>
<reference evidence="2 3" key="1">
    <citation type="journal article" date="2020" name="Cell">
        <title>Large-Scale Comparative Analyses of Tick Genomes Elucidate Their Genetic Diversity and Vector Capacities.</title>
        <authorList>
            <consortium name="Tick Genome and Microbiome Consortium (TIGMIC)"/>
            <person name="Jia N."/>
            <person name="Wang J."/>
            <person name="Shi W."/>
            <person name="Du L."/>
            <person name="Sun Y."/>
            <person name="Zhan W."/>
            <person name="Jiang J.F."/>
            <person name="Wang Q."/>
            <person name="Zhang B."/>
            <person name="Ji P."/>
            <person name="Bell-Sakyi L."/>
            <person name="Cui X.M."/>
            <person name="Yuan T.T."/>
            <person name="Jiang B.G."/>
            <person name="Yang W.F."/>
            <person name="Lam T.T."/>
            <person name="Chang Q.C."/>
            <person name="Ding S.J."/>
            <person name="Wang X.J."/>
            <person name="Zhu J.G."/>
            <person name="Ruan X.D."/>
            <person name="Zhao L."/>
            <person name="Wei J.T."/>
            <person name="Ye R.Z."/>
            <person name="Que T.C."/>
            <person name="Du C.H."/>
            <person name="Zhou Y.H."/>
            <person name="Cheng J.X."/>
            <person name="Dai P.F."/>
            <person name="Guo W.B."/>
            <person name="Han X.H."/>
            <person name="Huang E.J."/>
            <person name="Li L.F."/>
            <person name="Wei W."/>
            <person name="Gao Y.C."/>
            <person name="Liu J.Z."/>
            <person name="Shao H.Z."/>
            <person name="Wang X."/>
            <person name="Wang C.C."/>
            <person name="Yang T.C."/>
            <person name="Huo Q.B."/>
            <person name="Li W."/>
            <person name="Chen H.Y."/>
            <person name="Chen S.E."/>
            <person name="Zhou L.G."/>
            <person name="Ni X.B."/>
            <person name="Tian J.H."/>
            <person name="Sheng Y."/>
            <person name="Liu T."/>
            <person name="Pan Y.S."/>
            <person name="Xia L.Y."/>
            <person name="Li J."/>
            <person name="Zhao F."/>
            <person name="Cao W.C."/>
        </authorList>
    </citation>
    <scope>NUCLEOTIDE SEQUENCE [LARGE SCALE GENOMIC DNA]</scope>
    <source>
        <strain evidence="2">HaeL-2018</strain>
    </source>
</reference>
<accession>A0A9J6FDS2</accession>
<proteinExistence type="predicted"/>
<protein>
    <recommendedName>
        <fullName evidence="4">Myosin N-terminal SH3-like domain-containing protein</fullName>
    </recommendedName>
</protein>
<keyword evidence="3" id="KW-1185">Reference proteome</keyword>
<comment type="caution">
    <text evidence="2">The sequence shown here is derived from an EMBL/GenBank/DDBJ whole genome shotgun (WGS) entry which is preliminary data.</text>
</comment>
<sequence length="76" mass="8298">MVQTRTSRAGLQPPANTVDPADVCAFNSPELKCPAVDKSDVYDPTRKAEWTAKKLIWVPHESPDFIATSVKGELGD</sequence>
<evidence type="ECO:0000313" key="2">
    <source>
        <dbReference type="EMBL" id="KAH9360260.1"/>
    </source>
</evidence>
<dbReference type="Proteomes" id="UP000821853">
    <property type="component" value="Chromosome 1"/>
</dbReference>
<name>A0A9J6FDS2_HAELO</name>
<evidence type="ECO:0000313" key="3">
    <source>
        <dbReference type="Proteomes" id="UP000821853"/>
    </source>
</evidence>
<organism evidence="2 3">
    <name type="scientific">Haemaphysalis longicornis</name>
    <name type="common">Bush tick</name>
    <dbReference type="NCBI Taxonomy" id="44386"/>
    <lineage>
        <taxon>Eukaryota</taxon>
        <taxon>Metazoa</taxon>
        <taxon>Ecdysozoa</taxon>
        <taxon>Arthropoda</taxon>
        <taxon>Chelicerata</taxon>
        <taxon>Arachnida</taxon>
        <taxon>Acari</taxon>
        <taxon>Parasitiformes</taxon>
        <taxon>Ixodida</taxon>
        <taxon>Ixodoidea</taxon>
        <taxon>Ixodidae</taxon>
        <taxon>Haemaphysalinae</taxon>
        <taxon>Haemaphysalis</taxon>
    </lineage>
</organism>
<gene>
    <name evidence="2" type="ORF">HPB48_005712</name>
</gene>
<evidence type="ECO:0000256" key="1">
    <source>
        <dbReference type="SAM" id="MobiDB-lite"/>
    </source>
</evidence>
<feature type="region of interest" description="Disordered" evidence="1">
    <location>
        <begin position="1"/>
        <end position="20"/>
    </location>
</feature>
<dbReference type="VEuPathDB" id="VectorBase:HLOH_059149"/>
<dbReference type="EMBL" id="JABSTR010000001">
    <property type="protein sequence ID" value="KAH9360260.1"/>
    <property type="molecule type" value="Genomic_DNA"/>
</dbReference>